<dbReference type="InterPro" id="IPR017871">
    <property type="entry name" value="ABC_transporter-like_CS"/>
</dbReference>
<dbReference type="CDD" id="cd03255">
    <property type="entry name" value="ABC_MJ0796_LolCDE_FtsE"/>
    <property type="match status" value="1"/>
</dbReference>
<accession>A0A263D509</accession>
<dbReference type="SUPFAM" id="SSF52540">
    <property type="entry name" value="P-loop containing nucleoside triphosphate hydrolases"/>
    <property type="match status" value="1"/>
</dbReference>
<dbReference type="GO" id="GO:0022857">
    <property type="term" value="F:transmembrane transporter activity"/>
    <property type="evidence" value="ECO:0007669"/>
    <property type="project" value="TreeGrafter"/>
</dbReference>
<keyword evidence="2" id="KW-0547">Nucleotide-binding</keyword>
<keyword evidence="3" id="KW-0067">ATP-binding</keyword>
<gene>
    <name evidence="6" type="ORF">CFN78_08605</name>
</gene>
<evidence type="ECO:0000256" key="4">
    <source>
        <dbReference type="SAM" id="MobiDB-lite"/>
    </source>
</evidence>
<dbReference type="InterPro" id="IPR003593">
    <property type="entry name" value="AAA+_ATPase"/>
</dbReference>
<dbReference type="PANTHER" id="PTHR24220">
    <property type="entry name" value="IMPORT ATP-BINDING PROTEIN"/>
    <property type="match status" value="1"/>
</dbReference>
<keyword evidence="1" id="KW-0813">Transport</keyword>
<dbReference type="InParanoid" id="A0A263D509"/>
<dbReference type="InterPro" id="IPR017911">
    <property type="entry name" value="MacB-like_ATP-bd"/>
</dbReference>
<dbReference type="FunCoup" id="A0A263D509">
    <property type="interactions" value="77"/>
</dbReference>
<dbReference type="GO" id="GO:0005524">
    <property type="term" value="F:ATP binding"/>
    <property type="evidence" value="ECO:0007669"/>
    <property type="project" value="UniProtKB-KW"/>
</dbReference>
<organism evidence="6 7">
    <name type="scientific">Amycolatopsis antarctica</name>
    <dbReference type="NCBI Taxonomy" id="1854586"/>
    <lineage>
        <taxon>Bacteria</taxon>
        <taxon>Bacillati</taxon>
        <taxon>Actinomycetota</taxon>
        <taxon>Actinomycetes</taxon>
        <taxon>Pseudonocardiales</taxon>
        <taxon>Pseudonocardiaceae</taxon>
        <taxon>Amycolatopsis</taxon>
    </lineage>
</organism>
<dbReference type="InterPro" id="IPR027417">
    <property type="entry name" value="P-loop_NTPase"/>
</dbReference>
<proteinExistence type="predicted"/>
<dbReference type="Gene3D" id="3.40.50.300">
    <property type="entry name" value="P-loop containing nucleotide triphosphate hydrolases"/>
    <property type="match status" value="1"/>
</dbReference>
<dbReference type="SMART" id="SM00382">
    <property type="entry name" value="AAA"/>
    <property type="match status" value="1"/>
</dbReference>
<name>A0A263D509_9PSEU</name>
<evidence type="ECO:0000259" key="5">
    <source>
        <dbReference type="PROSITE" id="PS50893"/>
    </source>
</evidence>
<feature type="domain" description="ABC transporter" evidence="5">
    <location>
        <begin position="119"/>
        <end position="356"/>
    </location>
</feature>
<protein>
    <submittedName>
        <fullName evidence="6">ABC transporter</fullName>
    </submittedName>
</protein>
<evidence type="ECO:0000256" key="3">
    <source>
        <dbReference type="ARBA" id="ARBA00022840"/>
    </source>
</evidence>
<dbReference type="PANTHER" id="PTHR24220:SF685">
    <property type="entry name" value="ABC TRANSPORTER RELATED"/>
    <property type="match status" value="1"/>
</dbReference>
<comment type="caution">
    <text evidence="6">The sequence shown here is derived from an EMBL/GenBank/DDBJ whole genome shotgun (WGS) entry which is preliminary data.</text>
</comment>
<evidence type="ECO:0000256" key="1">
    <source>
        <dbReference type="ARBA" id="ARBA00022448"/>
    </source>
</evidence>
<keyword evidence="7" id="KW-1185">Reference proteome</keyword>
<evidence type="ECO:0000313" key="7">
    <source>
        <dbReference type="Proteomes" id="UP000242444"/>
    </source>
</evidence>
<dbReference type="AlphaFoldDB" id="A0A263D509"/>
<dbReference type="PROSITE" id="PS00211">
    <property type="entry name" value="ABC_TRANSPORTER_1"/>
    <property type="match status" value="1"/>
</dbReference>
<dbReference type="OrthoDB" id="9802264at2"/>
<evidence type="ECO:0000256" key="2">
    <source>
        <dbReference type="ARBA" id="ARBA00022741"/>
    </source>
</evidence>
<reference evidence="6 7" key="1">
    <citation type="submission" date="2017-07" db="EMBL/GenBank/DDBJ databases">
        <title>Amycolatopsis antarcticus sp. nov., isolated from the surface of an Antarcticus brown macroalga.</title>
        <authorList>
            <person name="Wang J."/>
            <person name="Leiva S."/>
            <person name="Huang J."/>
            <person name="Huang Y."/>
        </authorList>
    </citation>
    <scope>NUCLEOTIDE SEQUENCE [LARGE SCALE GENOMIC DNA]</scope>
    <source>
        <strain evidence="6 7">AU-G6</strain>
    </source>
</reference>
<dbReference type="InterPro" id="IPR015854">
    <property type="entry name" value="ABC_transpr_LolD-like"/>
</dbReference>
<evidence type="ECO:0000313" key="6">
    <source>
        <dbReference type="EMBL" id="OZM73584.1"/>
    </source>
</evidence>
<dbReference type="PROSITE" id="PS50893">
    <property type="entry name" value="ABC_TRANSPORTER_2"/>
    <property type="match status" value="1"/>
</dbReference>
<dbReference type="GO" id="GO:0005886">
    <property type="term" value="C:plasma membrane"/>
    <property type="evidence" value="ECO:0007669"/>
    <property type="project" value="TreeGrafter"/>
</dbReference>
<dbReference type="Proteomes" id="UP000242444">
    <property type="component" value="Unassembled WGS sequence"/>
</dbReference>
<dbReference type="FunFam" id="3.40.50.300:FF:000032">
    <property type="entry name" value="Export ABC transporter ATP-binding protein"/>
    <property type="match status" value="1"/>
</dbReference>
<sequence length="356" mass="37976">MESHFPFTVDSCGAGRHRCHRRRAAARVLRANAPSIARTGRVRGGAGYTVKAPLHCLVTAGRAPISWPHRLDFGEGDCQVARGRGSRAEQDSAVPAEAAAETVADPAGETAAPRGRFAARLDGVEKTYGKGAGAVHALRGITLAIPRGSFLAIMGPSGSGKSTFLHCAAGLDQPTAGSVLLGDTDLATLDEAQLTMLRRERIGFVFQAYNLLNALDVRDNITLPLRLAEQSPDGPWLDEIVRQVGLADRLGHRPSELSGGQQQRVAIARALATRPEVVFADEPTGALDTRTGRQVLELLRHVVDAMGQTVVMVTHDPVAASYAHSVIFLADGQVAGEMRDGTPERIAERMTHLGEW</sequence>
<dbReference type="GO" id="GO:0016887">
    <property type="term" value="F:ATP hydrolysis activity"/>
    <property type="evidence" value="ECO:0007669"/>
    <property type="project" value="InterPro"/>
</dbReference>
<dbReference type="EMBL" id="NKYE01000004">
    <property type="protein sequence ID" value="OZM73584.1"/>
    <property type="molecule type" value="Genomic_DNA"/>
</dbReference>
<dbReference type="GO" id="GO:0098796">
    <property type="term" value="C:membrane protein complex"/>
    <property type="evidence" value="ECO:0007669"/>
    <property type="project" value="UniProtKB-ARBA"/>
</dbReference>
<dbReference type="Pfam" id="PF00005">
    <property type="entry name" value="ABC_tran"/>
    <property type="match status" value="1"/>
</dbReference>
<feature type="compositionally biased region" description="Low complexity" evidence="4">
    <location>
        <begin position="91"/>
        <end position="109"/>
    </location>
</feature>
<dbReference type="InterPro" id="IPR003439">
    <property type="entry name" value="ABC_transporter-like_ATP-bd"/>
</dbReference>
<feature type="region of interest" description="Disordered" evidence="4">
    <location>
        <begin position="83"/>
        <end position="109"/>
    </location>
</feature>